<dbReference type="GO" id="GO:0000160">
    <property type="term" value="P:phosphorelay signal transduction system"/>
    <property type="evidence" value="ECO:0007669"/>
    <property type="project" value="UniProtKB-KW"/>
</dbReference>
<reference evidence="5 6" key="1">
    <citation type="submission" date="2018-06" db="EMBL/GenBank/DDBJ databases">
        <title>Complete genome of Desulfovibrio indonesiensis P37SLT.</title>
        <authorList>
            <person name="Crispim J.S."/>
            <person name="Vidigal P.M.P."/>
            <person name="Silva L.C.F."/>
            <person name="Laguardia C.N."/>
            <person name="Araujo L.C."/>
            <person name="Dias R.S."/>
            <person name="Sousa M.P."/>
            <person name="Paula S.O."/>
            <person name="Silva C."/>
        </authorList>
    </citation>
    <scope>NUCLEOTIDE SEQUENCE [LARGE SCALE GENOMIC DNA]</scope>
    <source>
        <strain evidence="5 6">P37SLT</strain>
    </source>
</reference>
<evidence type="ECO:0000313" key="6">
    <source>
        <dbReference type="Proteomes" id="UP000448292"/>
    </source>
</evidence>
<evidence type="ECO:0000259" key="4">
    <source>
        <dbReference type="PROSITE" id="PS50110"/>
    </source>
</evidence>
<evidence type="ECO:0000256" key="1">
    <source>
        <dbReference type="ARBA" id="ARBA00022553"/>
    </source>
</evidence>
<keyword evidence="1 3" id="KW-0597">Phosphoprotein</keyword>
<dbReference type="Proteomes" id="UP000448292">
    <property type="component" value="Unassembled WGS sequence"/>
</dbReference>
<dbReference type="SUPFAM" id="SSF52172">
    <property type="entry name" value="CheY-like"/>
    <property type="match status" value="1"/>
</dbReference>
<evidence type="ECO:0000256" key="3">
    <source>
        <dbReference type="PROSITE-ProRule" id="PRU00169"/>
    </source>
</evidence>
<dbReference type="InterPro" id="IPR001789">
    <property type="entry name" value="Sig_transdc_resp-reg_receiver"/>
</dbReference>
<accession>A0A7M3MAB6</accession>
<dbReference type="EMBL" id="QMIE01000022">
    <property type="protein sequence ID" value="TVM14578.1"/>
    <property type="molecule type" value="Genomic_DNA"/>
</dbReference>
<gene>
    <name evidence="5" type="ORF">DPQ33_17055</name>
</gene>
<dbReference type="PANTHER" id="PTHR44591">
    <property type="entry name" value="STRESS RESPONSE REGULATOR PROTEIN 1"/>
    <property type="match status" value="1"/>
</dbReference>
<dbReference type="Pfam" id="PF00072">
    <property type="entry name" value="Response_reg"/>
    <property type="match status" value="1"/>
</dbReference>
<name>A0A7M3MAB6_9BACT</name>
<dbReference type="AlphaFoldDB" id="A0A7M3MAB6"/>
<keyword evidence="2" id="KW-0902">Two-component regulatory system</keyword>
<evidence type="ECO:0000313" key="5">
    <source>
        <dbReference type="EMBL" id="TVM14578.1"/>
    </source>
</evidence>
<proteinExistence type="predicted"/>
<organism evidence="5 6">
    <name type="scientific">Oceanidesulfovibrio indonesiensis</name>
    <dbReference type="NCBI Taxonomy" id="54767"/>
    <lineage>
        <taxon>Bacteria</taxon>
        <taxon>Pseudomonadati</taxon>
        <taxon>Thermodesulfobacteriota</taxon>
        <taxon>Desulfovibrionia</taxon>
        <taxon>Desulfovibrionales</taxon>
        <taxon>Desulfovibrionaceae</taxon>
        <taxon>Oceanidesulfovibrio</taxon>
    </lineage>
</organism>
<dbReference type="PROSITE" id="PS50110">
    <property type="entry name" value="RESPONSE_REGULATORY"/>
    <property type="match status" value="1"/>
</dbReference>
<dbReference type="OrthoDB" id="9800029at2"/>
<sequence length="126" mass="14215">MASINVLLVDDETEFLELMSKRLSKRNVNLVTAESGEQALEILRAKSFDVVVLDVKMPGMSGIDVLREIRRSKPDVVAVMLTGHADLDYVEEGLALGAFDYLIKPVAFDELFAKITDAWRKRRNEF</sequence>
<feature type="modified residue" description="4-aspartylphosphate" evidence="3">
    <location>
        <position position="54"/>
    </location>
</feature>
<dbReference type="InterPro" id="IPR011006">
    <property type="entry name" value="CheY-like_superfamily"/>
</dbReference>
<evidence type="ECO:0000256" key="2">
    <source>
        <dbReference type="ARBA" id="ARBA00023012"/>
    </source>
</evidence>
<comment type="caution">
    <text evidence="5">The sequence shown here is derived from an EMBL/GenBank/DDBJ whole genome shotgun (WGS) entry which is preliminary data.</text>
</comment>
<dbReference type="InterPro" id="IPR050595">
    <property type="entry name" value="Bact_response_regulator"/>
</dbReference>
<dbReference type="RefSeq" id="WP_144304439.1">
    <property type="nucleotide sequence ID" value="NZ_QMIE01000022.1"/>
</dbReference>
<dbReference type="PANTHER" id="PTHR44591:SF14">
    <property type="entry name" value="PROTEIN PILG"/>
    <property type="match status" value="1"/>
</dbReference>
<feature type="domain" description="Response regulatory" evidence="4">
    <location>
        <begin position="5"/>
        <end position="119"/>
    </location>
</feature>
<dbReference type="SMART" id="SM00448">
    <property type="entry name" value="REC"/>
    <property type="match status" value="1"/>
</dbReference>
<protein>
    <submittedName>
        <fullName evidence="5">Response regulator</fullName>
    </submittedName>
</protein>
<dbReference type="Gene3D" id="3.40.50.2300">
    <property type="match status" value="1"/>
</dbReference>
<dbReference type="CDD" id="cd17536">
    <property type="entry name" value="REC_YesN-like"/>
    <property type="match status" value="1"/>
</dbReference>
<keyword evidence="6" id="KW-1185">Reference proteome</keyword>